<sequence>MYRNNRLISTEESFRLISFYYQNKLNAGNIEDNDLIKKDIHFLYVDIMRKSGEKDKAIKFLSQMNYSYDVHELPNAIELINTYIYFKDYEGALDKFETFRAKHRYLDKLKIFLFTHINICNGKIVPNDDTYNKIVDMSIECLKEEFDFLLFEFLYNFVTSFWVPIVSTPLILQNESQESGQNDNVQSEFVEFKKIDTEENSCNVSIESKYSQVKSEQMKDFCTENDFKTDIANESTEIYKNKKSKKSSKQKRKKVKIFAKNPAISDDPNQFFWKFIEKLSFMTNPLYFEKLKIEEVKYLATVLNSEILHHRYILLKGFKSEKELFSYFKNKPSHYIFRNAVYFLERFHYPKLYFLTKKAGLLTEEMVLIKNAYKVRHKRIRDLGLAETRKILRRKKCYIKYTGQNKNKKAKKGRLSNKIK</sequence>
<accession>A0A4Q9LNM7</accession>
<reference evidence="1 2" key="1">
    <citation type="submission" date="2017-12" db="EMBL/GenBank/DDBJ databases">
        <authorList>
            <person name="Pombert J.-F."/>
            <person name="Haag K.L."/>
            <person name="Ebert D."/>
        </authorList>
    </citation>
    <scope>NUCLEOTIDE SEQUENCE [LARGE SCALE GENOMIC DNA]</scope>
    <source>
        <strain evidence="1">IL-G-3</strain>
    </source>
</reference>
<dbReference type="OrthoDB" id="2191084at2759"/>
<name>A0A4Q9LNM7_9MICR</name>
<protein>
    <submittedName>
        <fullName evidence="1">Uncharacterized protein</fullName>
    </submittedName>
</protein>
<organism evidence="1 2">
    <name type="scientific">Hamiltosporidium tvaerminnensis</name>
    <dbReference type="NCBI Taxonomy" id="1176355"/>
    <lineage>
        <taxon>Eukaryota</taxon>
        <taxon>Fungi</taxon>
        <taxon>Fungi incertae sedis</taxon>
        <taxon>Microsporidia</taxon>
        <taxon>Dubosqiidae</taxon>
        <taxon>Hamiltosporidium</taxon>
    </lineage>
</organism>
<evidence type="ECO:0000313" key="2">
    <source>
        <dbReference type="Proteomes" id="UP000292282"/>
    </source>
</evidence>
<proteinExistence type="predicted"/>
<gene>
    <name evidence="1" type="ORF">CWI38_2089p0010</name>
</gene>
<dbReference type="VEuPathDB" id="MicrosporidiaDB:CWI38_2089p0010"/>
<dbReference type="EMBL" id="PITK01002089">
    <property type="protein sequence ID" value="TBU09934.1"/>
    <property type="molecule type" value="Genomic_DNA"/>
</dbReference>
<comment type="caution">
    <text evidence="1">The sequence shown here is derived from an EMBL/GenBank/DDBJ whole genome shotgun (WGS) entry which is preliminary data.</text>
</comment>
<dbReference type="AlphaFoldDB" id="A0A4Q9LNM7"/>
<evidence type="ECO:0000313" key="1">
    <source>
        <dbReference type="EMBL" id="TBU09934.1"/>
    </source>
</evidence>
<keyword evidence="2" id="KW-1185">Reference proteome</keyword>
<dbReference type="Proteomes" id="UP000292282">
    <property type="component" value="Unassembled WGS sequence"/>
</dbReference>